<name>A0A8J5QMZ2_9HYME</name>
<reference evidence="2" key="2">
    <citation type="submission" date="2021-04" db="EMBL/GenBank/DDBJ databases">
        <title>Genome-wide patterns of bracovirus chromosomal integration into multiple host tissues during parasitism.</title>
        <authorList>
            <person name="Chebbi M.A.C."/>
        </authorList>
    </citation>
    <scope>NUCLEOTIDE SEQUENCE</scope>
    <source>
        <tissue evidence="2">Whole body</tissue>
    </source>
</reference>
<dbReference type="AlphaFoldDB" id="A0A8J5QMZ2"/>
<accession>A0A8J5QMZ2</accession>
<proteinExistence type="predicted"/>
<protein>
    <submittedName>
        <fullName evidence="2">Uncharacterized protein</fullName>
    </submittedName>
</protein>
<dbReference type="OrthoDB" id="25887at2759"/>
<reference evidence="2" key="1">
    <citation type="submission" date="2020-03" db="EMBL/GenBank/DDBJ databases">
        <authorList>
            <person name="Chebbi M.A."/>
            <person name="Drezen J.M."/>
        </authorList>
    </citation>
    <scope>NUCLEOTIDE SEQUENCE</scope>
    <source>
        <tissue evidence="2">Whole body</tissue>
    </source>
</reference>
<dbReference type="Proteomes" id="UP000729913">
    <property type="component" value="Unassembled WGS sequence"/>
</dbReference>
<feature type="coiled-coil region" evidence="1">
    <location>
        <begin position="39"/>
        <end position="87"/>
    </location>
</feature>
<evidence type="ECO:0000256" key="1">
    <source>
        <dbReference type="SAM" id="Coils"/>
    </source>
</evidence>
<gene>
    <name evidence="2" type="ORF">G9C98_003747</name>
</gene>
<organism evidence="2 3">
    <name type="scientific">Cotesia typhae</name>
    <dbReference type="NCBI Taxonomy" id="2053667"/>
    <lineage>
        <taxon>Eukaryota</taxon>
        <taxon>Metazoa</taxon>
        <taxon>Ecdysozoa</taxon>
        <taxon>Arthropoda</taxon>
        <taxon>Hexapoda</taxon>
        <taxon>Insecta</taxon>
        <taxon>Pterygota</taxon>
        <taxon>Neoptera</taxon>
        <taxon>Endopterygota</taxon>
        <taxon>Hymenoptera</taxon>
        <taxon>Apocrita</taxon>
        <taxon>Ichneumonoidea</taxon>
        <taxon>Braconidae</taxon>
        <taxon>Microgastrinae</taxon>
        <taxon>Cotesia</taxon>
    </lineage>
</organism>
<evidence type="ECO:0000313" key="2">
    <source>
        <dbReference type="EMBL" id="KAG8036425.1"/>
    </source>
</evidence>
<dbReference type="EMBL" id="JAAOIC020000048">
    <property type="protein sequence ID" value="KAG8036425.1"/>
    <property type="molecule type" value="Genomic_DNA"/>
</dbReference>
<evidence type="ECO:0000313" key="3">
    <source>
        <dbReference type="Proteomes" id="UP000729913"/>
    </source>
</evidence>
<comment type="caution">
    <text evidence="2">The sequence shown here is derived from an EMBL/GenBank/DDBJ whole genome shotgun (WGS) entry which is preliminary data.</text>
</comment>
<sequence length="176" mass="20598">MDTDIKKLDSSKPPSLKVERDSDLIGMLSKQLYLAGDQLQRMKIVLKKTEDRLKSKDQEFNRLKRKLKEWENKEKSQESNLRKESKHRKAQFERSDYIYKRCLKLEKKIDDIEKFLSDYGLIWVGEKQGASKNLSQITADYLDKIILNIEDLNLSVGKGEMFICRNTGGASFKVKF</sequence>
<keyword evidence="3" id="KW-1185">Reference proteome</keyword>
<keyword evidence="1" id="KW-0175">Coiled coil</keyword>